<reference evidence="1" key="1">
    <citation type="submission" date="2016-04" db="EMBL/GenBank/DDBJ databases">
        <authorList>
            <person name="Evans L.H."/>
            <person name="Alamgir A."/>
            <person name="Owens N."/>
            <person name="Weber N.D."/>
            <person name="Virtaneva K."/>
            <person name="Barbian K."/>
            <person name="Babar A."/>
            <person name="Rosenke K."/>
        </authorList>
    </citation>
    <scope>NUCLEOTIDE SEQUENCE</scope>
    <source>
        <strain evidence="1">Nono1</strain>
    </source>
</reference>
<sequence length="66" mass="7027">MIQVEGRYVFDIHGDLPGMIASIAAEHTIRDLSIEEPDLEGVIKGIYARGRASASASPWPTAATSS</sequence>
<protein>
    <submittedName>
        <fullName evidence="1">Uncharacterized protein</fullName>
    </submittedName>
</protein>
<evidence type="ECO:0000313" key="1">
    <source>
        <dbReference type="EMBL" id="SBO96161.1"/>
    </source>
</evidence>
<accession>A0A1M4EB45</accession>
<dbReference type="AlphaFoldDB" id="A0A1M4EB45"/>
<dbReference type="EMBL" id="LT559118">
    <property type="protein sequence ID" value="SBO96161.1"/>
    <property type="molecule type" value="Genomic_DNA"/>
</dbReference>
<proteinExistence type="predicted"/>
<organism evidence="1">
    <name type="scientific">Nonomuraea gerenzanensis</name>
    <dbReference type="NCBI Taxonomy" id="93944"/>
    <lineage>
        <taxon>Bacteria</taxon>
        <taxon>Bacillati</taxon>
        <taxon>Actinomycetota</taxon>
        <taxon>Actinomycetes</taxon>
        <taxon>Streptosporangiales</taxon>
        <taxon>Streptosporangiaceae</taxon>
        <taxon>Nonomuraea</taxon>
    </lineage>
</organism>
<name>A0A1M4EB45_9ACTN</name>
<dbReference type="RefSeq" id="WP_225275484.1">
    <property type="nucleotide sequence ID" value="NZ_CP084058.1"/>
</dbReference>
<gene>
    <name evidence="1" type="ORF">BN4615_P5677</name>
</gene>